<dbReference type="Proteomes" id="UP000254259">
    <property type="component" value="Plasmid CBM2636p"/>
</dbReference>
<geneLocation type="plasmid" evidence="5">
    <name>cbm2586_p</name>
</geneLocation>
<proteinExistence type="predicted"/>
<evidence type="ECO:0000313" key="2">
    <source>
        <dbReference type="EMBL" id="SOY77238.1"/>
    </source>
</evidence>
<dbReference type="EMBL" id="LT984815">
    <property type="protein sequence ID" value="SPD69093.1"/>
    <property type="molecule type" value="Genomic_DNA"/>
</dbReference>
<evidence type="ECO:0000313" key="1">
    <source>
        <dbReference type="EMBL" id="SOY75221.1"/>
    </source>
</evidence>
<organism evidence="1">
    <name type="scientific">Cupriavidus taiwanensis</name>
    <dbReference type="NCBI Taxonomy" id="164546"/>
    <lineage>
        <taxon>Bacteria</taxon>
        <taxon>Pseudomonadati</taxon>
        <taxon>Pseudomonadota</taxon>
        <taxon>Betaproteobacteria</taxon>
        <taxon>Burkholderiales</taxon>
        <taxon>Burkholderiaceae</taxon>
        <taxon>Cupriavidus</taxon>
    </lineage>
</organism>
<dbReference type="AlphaFoldDB" id="A0A375GNU5"/>
<geneLocation type="plasmid" evidence="3">
    <name>CBM2636p</name>
</geneLocation>
<geneLocation type="plasmid" evidence="4">
    <name>cbm2636p</name>
</geneLocation>
<keyword evidence="3" id="KW-0614">Plasmid</keyword>
<accession>A0A375GNU5</accession>
<dbReference type="Proteomes" id="UP000257016">
    <property type="component" value="Unassembled WGS sequence"/>
</dbReference>
<protein>
    <submittedName>
        <fullName evidence="1">Uncharacterized protein</fullName>
    </submittedName>
</protein>
<name>A0A375GNU5_9BURK</name>
<dbReference type="Proteomes" id="UP000256297">
    <property type="component" value="Plasmid CBM2589_p"/>
</dbReference>
<evidence type="ECO:0000313" key="4">
    <source>
        <dbReference type="Proteomes" id="UP000254259"/>
    </source>
</evidence>
<dbReference type="EMBL" id="OFSP01000040">
    <property type="protein sequence ID" value="SOY75221.1"/>
    <property type="molecule type" value="Genomic_DNA"/>
</dbReference>
<reference evidence="4 5" key="1">
    <citation type="submission" date="2018-01" db="EMBL/GenBank/DDBJ databases">
        <authorList>
            <person name="Clerissi C."/>
        </authorList>
    </citation>
    <scope>NUCLEOTIDE SEQUENCE</scope>
    <source>
        <strain evidence="2">Cupriavidus taiwanensis LMG 19430</strain>
        <strain evidence="1">Cupriavidus taiwanensis STM 3521</strain>
        <strain evidence="3">Cupriavidus taiwanensis SWF 66322</strain>
        <plasmid evidence="5">cbm2586_p</plasmid>
        <plasmid evidence="4">cbm2636p</plasmid>
        <plasmid evidence="3">CBM2636p</plasmid>
    </source>
</reference>
<dbReference type="EMBL" id="OFSN01000028">
    <property type="protein sequence ID" value="SOY77238.1"/>
    <property type="molecule type" value="Genomic_DNA"/>
</dbReference>
<evidence type="ECO:0000313" key="5">
    <source>
        <dbReference type="Proteomes" id="UP000257016"/>
    </source>
</evidence>
<gene>
    <name evidence="2" type="ORF">CBM2586_P10021</name>
    <name evidence="1" type="ORF">CBM2589_P10017</name>
    <name evidence="3" type="ORF">CBM2636_P10004</name>
</gene>
<evidence type="ECO:0000313" key="3">
    <source>
        <dbReference type="EMBL" id="SPD69093.1"/>
    </source>
</evidence>
<sequence length="96" mass="10372">MLATLTPPVAPPFCAVGSPAELGRAPLLLHRRRGRLIIELEHRLPTHAAFSSIILGKSPAITFMVLTGYCERLAPQSAARRIRQLQSVPHGCSSPP</sequence>